<evidence type="ECO:0000313" key="11">
    <source>
        <dbReference type="Proteomes" id="UP000053099"/>
    </source>
</evidence>
<evidence type="ECO:0000259" key="8">
    <source>
        <dbReference type="Pfam" id="PF03772"/>
    </source>
</evidence>
<evidence type="ECO:0000256" key="1">
    <source>
        <dbReference type="ARBA" id="ARBA00004651"/>
    </source>
</evidence>
<keyword evidence="4 6" id="KW-1133">Transmembrane helix</keyword>
<feature type="transmembrane region" description="Helical" evidence="6">
    <location>
        <begin position="256"/>
        <end position="285"/>
    </location>
</feature>
<evidence type="ECO:0000256" key="6">
    <source>
        <dbReference type="SAM" id="Phobius"/>
    </source>
</evidence>
<evidence type="ECO:0000256" key="2">
    <source>
        <dbReference type="ARBA" id="ARBA00022475"/>
    </source>
</evidence>
<feature type="domain" description="Metallo-beta-lactamase" evidence="7">
    <location>
        <begin position="463"/>
        <end position="648"/>
    </location>
</feature>
<dbReference type="SUPFAM" id="SSF56281">
    <property type="entry name" value="Metallo-hydrolase/oxidoreductase"/>
    <property type="match status" value="1"/>
</dbReference>
<dbReference type="InterPro" id="IPR004477">
    <property type="entry name" value="ComEC_N"/>
</dbReference>
<accession>A0A0N0IQE2</accession>
<comment type="subcellular location">
    <subcellularLocation>
        <location evidence="1">Cell membrane</location>
        <topology evidence="1">Multi-pass membrane protein</topology>
    </subcellularLocation>
</comment>
<protein>
    <submittedName>
        <fullName evidence="10">Competence protein ComEC</fullName>
    </submittedName>
</protein>
<evidence type="ECO:0000256" key="3">
    <source>
        <dbReference type="ARBA" id="ARBA00022692"/>
    </source>
</evidence>
<dbReference type="Pfam" id="PF03772">
    <property type="entry name" value="Competence"/>
    <property type="match status" value="1"/>
</dbReference>
<keyword evidence="5 6" id="KW-0472">Membrane</keyword>
<dbReference type="Pfam" id="PF00753">
    <property type="entry name" value="Lactamase_B"/>
    <property type="match status" value="1"/>
</dbReference>
<feature type="transmembrane region" description="Helical" evidence="6">
    <location>
        <begin position="40"/>
        <end position="62"/>
    </location>
</feature>
<dbReference type="InterPro" id="IPR025405">
    <property type="entry name" value="DUF4131"/>
</dbReference>
<dbReference type="InterPro" id="IPR035681">
    <property type="entry name" value="ComA-like_MBL"/>
</dbReference>
<dbReference type="CDD" id="cd07731">
    <property type="entry name" value="ComA-like_MBL-fold"/>
    <property type="match status" value="1"/>
</dbReference>
<dbReference type="InterPro" id="IPR036866">
    <property type="entry name" value="RibonucZ/Hydroxyglut_hydro"/>
</dbReference>
<dbReference type="Pfam" id="PF13567">
    <property type="entry name" value="DUF4131"/>
    <property type="match status" value="1"/>
</dbReference>
<comment type="caution">
    <text evidence="10">The sequence shown here is derived from an EMBL/GenBank/DDBJ whole genome shotgun (WGS) entry which is preliminary data.</text>
</comment>
<feature type="domain" description="ComEC/Rec2-related protein" evidence="8">
    <location>
        <begin position="179"/>
        <end position="430"/>
    </location>
</feature>
<sequence length="689" mass="74197">MSGPRAFFPKPPLSTWGPGVGLGLGGLLGAWGLFHPWVLLLAPLLLPLLRLPFALGLVFVLLRGLLFPVPEPPYGTRLEGVFTLHQGTILWQGHRLWVQHYPGLEDGRYRLRGYLAPPQGKRNPGGFDQRTWLLSRGIRGVFHVERAEPLAPLPDPRAPFRARLAQGLSPPALEVLEGLVLGDKRELEDTYTQFQKAGIAHLLALSGLHVGFLVASLVFLLTPLGRWRYLLALLALPFYLWLAGPSPSLVRASLMAGLSLLGLFLGLGAAGVLQALGLALFLQLLWWRASLLSLSLQLSYLAVAGIALLLPALPRPQGARGYLTGALLTSLAAQVPLVPLLLDRFGFLPLLSPLSNLLALPLASLLVPLGFLKLFLGGLLAPLLEPLARALLLLAQAASRGPLLSWGEISPLGFALYYLGLFPLALALHRLLPWRKALLLASLPLLVSLLASWPKPLDLFALDVGQGDALLARLGGAEVLVDGGRPEQGEKVVRALRALGVEALEVLVATHPDADHHGGLLKVAEEVPIGLALLSPAFPKEHPLVQALQSRKVPILFPGTGTRLRVGKGSLEVLWPPGPQADDNQGGLVLLLDFVGPKALLLADVPGEVEERLTPPQVAVVKVSHHGSRTGTDEDLLERTRPQVALIGVGRNPHGHPHPEVLERLDQHGVRVYRTDQNGAVRVLFGYAW</sequence>
<dbReference type="NCBIfam" id="TIGR00361">
    <property type="entry name" value="ComEC_Rec2"/>
    <property type="match status" value="1"/>
</dbReference>
<feature type="transmembrane region" description="Helical" evidence="6">
    <location>
        <begin position="202"/>
        <end position="221"/>
    </location>
</feature>
<dbReference type="NCBIfam" id="TIGR00360">
    <property type="entry name" value="ComEC_N-term"/>
    <property type="match status" value="1"/>
</dbReference>
<feature type="transmembrane region" description="Helical" evidence="6">
    <location>
        <begin position="322"/>
        <end position="342"/>
    </location>
</feature>
<dbReference type="Proteomes" id="UP000053099">
    <property type="component" value="Unassembled WGS sequence"/>
</dbReference>
<gene>
    <name evidence="10" type="ORF">AN926_07705</name>
</gene>
<dbReference type="PATRIC" id="fig|37636.3.peg.722"/>
<dbReference type="PANTHER" id="PTHR30619:SF1">
    <property type="entry name" value="RECOMBINATION PROTEIN 2"/>
    <property type="match status" value="1"/>
</dbReference>
<organism evidence="10 11">
    <name type="scientific">Thermus scotoductus</name>
    <dbReference type="NCBI Taxonomy" id="37636"/>
    <lineage>
        <taxon>Bacteria</taxon>
        <taxon>Thermotogati</taxon>
        <taxon>Deinococcota</taxon>
        <taxon>Deinococci</taxon>
        <taxon>Thermales</taxon>
        <taxon>Thermaceae</taxon>
        <taxon>Thermus</taxon>
    </lineage>
</organism>
<dbReference type="PANTHER" id="PTHR30619">
    <property type="entry name" value="DNA INTERNALIZATION/COMPETENCE PROTEIN COMEC/REC2"/>
    <property type="match status" value="1"/>
</dbReference>
<feature type="transmembrane region" description="Helical" evidence="6">
    <location>
        <begin position="12"/>
        <end position="34"/>
    </location>
</feature>
<keyword evidence="2" id="KW-1003">Cell membrane</keyword>
<dbReference type="InterPro" id="IPR001279">
    <property type="entry name" value="Metallo-B-lactamas"/>
</dbReference>
<dbReference type="Gene3D" id="3.60.15.10">
    <property type="entry name" value="Ribonuclease Z/Hydroxyacylglutathione hydrolase-like"/>
    <property type="match status" value="1"/>
</dbReference>
<reference evidence="10 11" key="1">
    <citation type="submission" date="2015-09" db="EMBL/GenBank/DDBJ databases">
        <title>Draft genome sequence of Thermus scotoductus strain K1 isolated from a geothermal spring in Nagorno-Karabakh, Armenia.</title>
        <authorList>
            <person name="Saghatelyan A."/>
            <person name="Poghosyan L."/>
            <person name="Panosyan H."/>
            <person name="Birkeland N.-K."/>
        </authorList>
    </citation>
    <scope>NUCLEOTIDE SEQUENCE [LARGE SCALE GENOMIC DNA]</scope>
    <source>
        <strain evidence="10 11">K1</strain>
    </source>
</reference>
<dbReference type="GO" id="GO:0030420">
    <property type="term" value="P:establishment of competence for transformation"/>
    <property type="evidence" value="ECO:0007669"/>
    <property type="project" value="InterPro"/>
</dbReference>
<evidence type="ECO:0000256" key="5">
    <source>
        <dbReference type="ARBA" id="ARBA00023136"/>
    </source>
</evidence>
<feature type="transmembrane region" description="Helical" evidence="6">
    <location>
        <begin position="291"/>
        <end position="310"/>
    </location>
</feature>
<dbReference type="InterPro" id="IPR052159">
    <property type="entry name" value="Competence_DNA_uptake"/>
</dbReference>
<dbReference type="EMBL" id="LJJR01000021">
    <property type="protein sequence ID" value="KPD29690.1"/>
    <property type="molecule type" value="Genomic_DNA"/>
</dbReference>
<feature type="transmembrane region" description="Helical" evidence="6">
    <location>
        <begin position="409"/>
        <end position="428"/>
    </location>
</feature>
<name>A0A0N0IQE2_THESC</name>
<evidence type="ECO:0000256" key="4">
    <source>
        <dbReference type="ARBA" id="ARBA00022989"/>
    </source>
</evidence>
<evidence type="ECO:0000259" key="7">
    <source>
        <dbReference type="Pfam" id="PF00753"/>
    </source>
</evidence>
<dbReference type="AlphaFoldDB" id="A0A0N0IQE2"/>
<proteinExistence type="predicted"/>
<evidence type="ECO:0000259" key="9">
    <source>
        <dbReference type="Pfam" id="PF13567"/>
    </source>
</evidence>
<dbReference type="InterPro" id="IPR004797">
    <property type="entry name" value="Competence_ComEC/Rec2"/>
</dbReference>
<keyword evidence="3 6" id="KW-0812">Transmembrane</keyword>
<feature type="domain" description="DUF4131" evidence="9">
    <location>
        <begin position="108"/>
        <end position="148"/>
    </location>
</feature>
<evidence type="ECO:0000313" key="10">
    <source>
        <dbReference type="EMBL" id="KPD29690.1"/>
    </source>
</evidence>
<dbReference type="GO" id="GO:0005886">
    <property type="term" value="C:plasma membrane"/>
    <property type="evidence" value="ECO:0007669"/>
    <property type="project" value="UniProtKB-SubCell"/>
</dbReference>
<feature type="transmembrane region" description="Helical" evidence="6">
    <location>
        <begin position="227"/>
        <end position="244"/>
    </location>
</feature>